<organism evidence="2 3">
    <name type="scientific">Neorhodopirellula lusitana</name>
    <dbReference type="NCBI Taxonomy" id="445327"/>
    <lineage>
        <taxon>Bacteria</taxon>
        <taxon>Pseudomonadati</taxon>
        <taxon>Planctomycetota</taxon>
        <taxon>Planctomycetia</taxon>
        <taxon>Pirellulales</taxon>
        <taxon>Pirellulaceae</taxon>
        <taxon>Neorhodopirellula</taxon>
    </lineage>
</organism>
<reference evidence="2 3" key="1">
    <citation type="submission" date="2017-05" db="EMBL/GenBank/DDBJ databases">
        <authorList>
            <person name="Varghese N."/>
            <person name="Submissions S."/>
        </authorList>
    </citation>
    <scope>NUCLEOTIDE SEQUENCE [LARGE SCALE GENOMIC DNA]</scope>
    <source>
        <strain evidence="2 3">DSM 25457</strain>
    </source>
</reference>
<protein>
    <submittedName>
        <fullName evidence="2">Uncharacterized protein</fullName>
    </submittedName>
</protein>
<comment type="caution">
    <text evidence="2">The sequence shown here is derived from an EMBL/GenBank/DDBJ whole genome shotgun (WGS) entry which is preliminary data.</text>
</comment>
<accession>A0ABY1PUD7</accession>
<name>A0ABY1PUD7_9BACT</name>
<gene>
    <name evidence="2" type="ORF">SAMN06265222_102369</name>
</gene>
<proteinExistence type="predicted"/>
<feature type="transmembrane region" description="Helical" evidence="1">
    <location>
        <begin position="12"/>
        <end position="31"/>
    </location>
</feature>
<keyword evidence="1" id="KW-0812">Transmembrane</keyword>
<keyword evidence="1" id="KW-0472">Membrane</keyword>
<evidence type="ECO:0000313" key="3">
    <source>
        <dbReference type="Proteomes" id="UP001158067"/>
    </source>
</evidence>
<dbReference type="Proteomes" id="UP001158067">
    <property type="component" value="Unassembled WGS sequence"/>
</dbReference>
<dbReference type="EMBL" id="FXUG01000002">
    <property type="protein sequence ID" value="SMP47975.1"/>
    <property type="molecule type" value="Genomic_DNA"/>
</dbReference>
<keyword evidence="3" id="KW-1185">Reference proteome</keyword>
<evidence type="ECO:0000313" key="2">
    <source>
        <dbReference type="EMBL" id="SMP47975.1"/>
    </source>
</evidence>
<keyword evidence="1" id="KW-1133">Transmembrane helix</keyword>
<evidence type="ECO:0000256" key="1">
    <source>
        <dbReference type="SAM" id="Phobius"/>
    </source>
</evidence>
<sequence length="59" mass="6558">MGRPIRVDEAGGIYPCSTTFGSGVFIVGSMVPRKEKLLVPRSIMRHRDWGQGRNDGLVR</sequence>